<keyword evidence="2" id="KW-1133">Transmembrane helix</keyword>
<name>A0A430HFM5_9BURK</name>
<dbReference type="Proteomes" id="UP000278085">
    <property type="component" value="Unassembled WGS sequence"/>
</dbReference>
<feature type="transmembrane region" description="Helical" evidence="2">
    <location>
        <begin position="87"/>
        <end position="106"/>
    </location>
</feature>
<reference evidence="3 4" key="1">
    <citation type="submission" date="2018-12" db="EMBL/GenBank/DDBJ databases">
        <authorList>
            <person name="Yang E."/>
        </authorList>
    </citation>
    <scope>NUCLEOTIDE SEQUENCE [LARGE SCALE GENOMIC DNA]</scope>
    <source>
        <strain evidence="3 4">SOD</strain>
    </source>
</reference>
<proteinExistence type="predicted"/>
<evidence type="ECO:0000313" key="4">
    <source>
        <dbReference type="Proteomes" id="UP000278085"/>
    </source>
</evidence>
<dbReference type="EMBL" id="RXLQ01000016">
    <property type="protein sequence ID" value="RSZ56311.1"/>
    <property type="molecule type" value="Genomic_DNA"/>
</dbReference>
<accession>A0A430HFM5</accession>
<keyword evidence="2" id="KW-0472">Membrane</keyword>
<sequence>MNPYEPPKTNSSPISLPDEDAQPVGCPHCDQVFRATPKKTFLGFQRYSCPACSKKFKYPLSLGYRVAYWLLLIGSFAMIASKPGTQPNLFTLLMAIAVISDLYLIWKRR</sequence>
<dbReference type="RefSeq" id="WP_126076668.1">
    <property type="nucleotide sequence ID" value="NZ_CP051166.1"/>
</dbReference>
<evidence type="ECO:0000256" key="2">
    <source>
        <dbReference type="SAM" id="Phobius"/>
    </source>
</evidence>
<keyword evidence="4" id="KW-1185">Reference proteome</keyword>
<comment type="caution">
    <text evidence="3">The sequence shown here is derived from an EMBL/GenBank/DDBJ whole genome shotgun (WGS) entry which is preliminary data.</text>
</comment>
<evidence type="ECO:0000313" key="3">
    <source>
        <dbReference type="EMBL" id="RSZ56311.1"/>
    </source>
</evidence>
<keyword evidence="2" id="KW-0812">Transmembrane</keyword>
<feature type="region of interest" description="Disordered" evidence="1">
    <location>
        <begin position="1"/>
        <end position="21"/>
    </location>
</feature>
<organism evidence="3 4">
    <name type="scientific">Massilia atriviolacea</name>
    <dbReference type="NCBI Taxonomy" id="2495579"/>
    <lineage>
        <taxon>Bacteria</taxon>
        <taxon>Pseudomonadati</taxon>
        <taxon>Pseudomonadota</taxon>
        <taxon>Betaproteobacteria</taxon>
        <taxon>Burkholderiales</taxon>
        <taxon>Oxalobacteraceae</taxon>
        <taxon>Telluria group</taxon>
        <taxon>Massilia</taxon>
    </lineage>
</organism>
<dbReference type="OrthoDB" id="9154802at2"/>
<gene>
    <name evidence="3" type="ORF">EJB06_24610</name>
</gene>
<protein>
    <submittedName>
        <fullName evidence="3">IS1 family transposase</fullName>
    </submittedName>
</protein>
<dbReference type="AlphaFoldDB" id="A0A430HFM5"/>
<feature type="transmembrane region" description="Helical" evidence="2">
    <location>
        <begin position="62"/>
        <end position="81"/>
    </location>
</feature>
<evidence type="ECO:0000256" key="1">
    <source>
        <dbReference type="SAM" id="MobiDB-lite"/>
    </source>
</evidence>